<feature type="region of interest" description="Disordered" evidence="1">
    <location>
        <begin position="272"/>
        <end position="293"/>
    </location>
</feature>
<dbReference type="EMBL" id="AAXG02000028">
    <property type="protein sequence ID" value="EDM99208.1"/>
    <property type="molecule type" value="Genomic_DNA"/>
</dbReference>
<accession>A6NY38</accession>
<evidence type="ECO:0000256" key="1">
    <source>
        <dbReference type="SAM" id="MobiDB-lite"/>
    </source>
</evidence>
<dbReference type="Proteomes" id="UP000003639">
    <property type="component" value="Unassembled WGS sequence"/>
</dbReference>
<gene>
    <name evidence="2" type="ORF">BACCAP_03137</name>
</gene>
<reference evidence="2 3" key="1">
    <citation type="submission" date="2007-04" db="EMBL/GenBank/DDBJ databases">
        <authorList>
            <person name="Fulton L."/>
            <person name="Clifton S."/>
            <person name="Fulton B."/>
            <person name="Xu J."/>
            <person name="Minx P."/>
            <person name="Pepin K.H."/>
            <person name="Johnson M."/>
            <person name="Thiruvilangam P."/>
            <person name="Bhonagiri V."/>
            <person name="Nash W.E."/>
            <person name="Mardis E.R."/>
            <person name="Wilson R.K."/>
        </authorList>
    </citation>
    <scope>NUCLEOTIDE SEQUENCE [LARGE SCALE GENOMIC DNA]</scope>
    <source>
        <strain evidence="2 3">ATCC 29799</strain>
    </source>
</reference>
<dbReference type="eggNOG" id="ENOG50330CA">
    <property type="taxonomic scope" value="Bacteria"/>
</dbReference>
<feature type="region of interest" description="Disordered" evidence="1">
    <location>
        <begin position="467"/>
        <end position="492"/>
    </location>
</feature>
<reference evidence="2 3" key="2">
    <citation type="submission" date="2007-06" db="EMBL/GenBank/DDBJ databases">
        <title>Draft genome sequence of Pseudoflavonifractor capillosus ATCC 29799.</title>
        <authorList>
            <person name="Sudarsanam P."/>
            <person name="Ley R."/>
            <person name="Guruge J."/>
            <person name="Turnbaugh P.J."/>
            <person name="Mahowald M."/>
            <person name="Liep D."/>
            <person name="Gordon J."/>
        </authorList>
    </citation>
    <scope>NUCLEOTIDE SEQUENCE [LARGE SCALE GENOMIC DNA]</scope>
    <source>
        <strain evidence="2 3">ATCC 29799</strain>
    </source>
</reference>
<sequence>MEIAPVGTVSLLVEDKKYQKSVGGYSETFTVTLDVNLGASYRVDSTDTSKTANGVGLANTLYWLYQMKQKGYNIPNPEIAIFLAQAEAIPALSGDAANNLISQTMGYYGDGNEYVPNLGKVKVSSNKIEEGMGNPFKWNLLNLSLGGNLVFKDGGIKGVKTTTRNGSLIIEITDLLEAYEYFQKHSGNLTFVGEFPGTGTLETESSKNQHWFKVGMGVSMSGPKSLEDMNSVTTIKVGLQCIPKYDYSTVVATPEDKPYYYSKYQRPYSELKQGTVPATGGGSSEKFNSMTGTPTFTDTSTRVDFKGTGYENSGRYYQYFASGGSEFVVQFDGEYVASANASRTYTATFSPVPCHMNNGSHHYEPSEKGPVHVEDKAHCPCNYHNVSDTFTWTQQVNGFSYVRITNLKVWKLSEAKLDGTRELLDTDEVTATVKTVAPSVSYNIAGANNAAEGRLIYSWETKQKDTAKIPGYPKPSDNNHDTHRQTNQKTLDGDTAGITCGATCVSDFIVLRTSNGDQSILYYEYKSKNEAAINKGNCVADPIEFDPVPYEVIWKSNSKTSEGCSLPEDGITYGGYNGNYASMSTKYKSSGHASNIDFNSTEVYKNKSVMSGSWDAVTEKPTQKFRLMNDTLVIPDSKQNGEYIVGRSKVFYENIINFGTEQPNYPITQQSDFGGRKGFVVETTYSPTHDKINDIVVYNPVSNQNAIVVSLPKDRDQRIATHATTPVDKSTTCPGDASCPFLKNECSVTEHIHTESCYDKISYEVHGPNNTHTHTQDCKRHTIGTHGTWTSNSHYSSHSVTGYKTTLDGYEVVAGDDGFTYMFGSECQRGSTIQQYGTSFPLANKYTYTTDYNGQSGHRDIQWKFKSPLNTGEAGVVYECNNLPLNSHKCDAGSEGAVQKDQTINKSVSYAAAGTDAYSFTAVSSGTVRFYSTSYNKDPRGRIFINNVLKVDNDDGGKNLNFDTGTVSFAAGDVIRLNVYQYGSTGSGTCETTIEIHYDSLPPVSTVKCYTVNKSVLSCSDPHHAYSYNWKIYTYGLKHESGAICSGRGCTDTSDLIFPTQKKYTQAQCAAGYIVKHANGEVHLSTTQGTCSYCGATYKEVLAKAESTDRTPAESEYSCYTYGDPRCWKPCGNDANHKNHPTEIVDNGTTYKMGDFINLDWPFTIYFPNTGDFYGTGAKWSSTTSPERGYGYVNGMDTTEWIKAKWVEFPFAVIYNDQTYLANERIYLSVPKTKFEFYVPLHNNEVANAEVKFGTVAINTQNGNELECGPNSNRNIENITYAGKPMAHHHNSDKRTYIDVVGRIGNLTLNDTGDFRFSNLFKQPLTEWLVKNIVRKVDPTKQNNIMLDMVDVRKVPVASTGVAGNTHNTRPERGNINKILPFPLTPAKNNITALQRQPIRVGYDSYFDLTTLGNYYGNALYDESGKLVKQNLVLVKPHYYRLDLTTGDYKPVDVYMDVNGNKVLINDNDSNTVAYNGKDANVNLNWVEEKDRRNYSGSEVTNSQAVASANDWVELPRGSSWVYGNYNILNLTQRNRTFVGSEYTYNDKTDWNSHKDPSDRLPNTLAALQGQRWHFNVGLPSSAVFVYSGQKPSQANIDACTSGNAVIFCALEIYSQGEVWTLAYDGSNVNAPFKVTPDGKTYDPVVPYPSNKSPRGEEMPIVSIISINHSSKEDLDVAGTQ</sequence>
<keyword evidence="3" id="KW-1185">Reference proteome</keyword>
<name>A6NY38_9FIRM</name>
<dbReference type="RefSeq" id="WP_006573645.1">
    <property type="nucleotide sequence ID" value="NZ_AAXG02000028.1"/>
</dbReference>
<proteinExistence type="predicted"/>
<protein>
    <submittedName>
        <fullName evidence="2">Uncharacterized protein</fullName>
    </submittedName>
</protein>
<dbReference type="STRING" id="411467.BACCAP_03137"/>
<comment type="caution">
    <text evidence="2">The sequence shown here is derived from an EMBL/GenBank/DDBJ whole genome shotgun (WGS) entry which is preliminary data.</text>
</comment>
<evidence type="ECO:0000313" key="2">
    <source>
        <dbReference type="EMBL" id="EDM99208.1"/>
    </source>
</evidence>
<organism evidence="2 3">
    <name type="scientific">Pseudoflavonifractor capillosus ATCC 29799</name>
    <dbReference type="NCBI Taxonomy" id="411467"/>
    <lineage>
        <taxon>Bacteria</taxon>
        <taxon>Bacillati</taxon>
        <taxon>Bacillota</taxon>
        <taxon>Clostridia</taxon>
        <taxon>Eubacteriales</taxon>
        <taxon>Oscillospiraceae</taxon>
        <taxon>Pseudoflavonifractor</taxon>
    </lineage>
</organism>
<evidence type="ECO:0000313" key="3">
    <source>
        <dbReference type="Proteomes" id="UP000003639"/>
    </source>
</evidence>